<evidence type="ECO:0000313" key="1">
    <source>
        <dbReference type="EMBL" id="CAG8536804.1"/>
    </source>
</evidence>
<sequence>MTIKSSISCSSLKSEEYISKEQEFDINNIQNAFVIKPLNTFTLTINSSNKRKIDELINKDQCNNGKRFKIDDNMDPKFKD</sequence>
<reference evidence="1" key="1">
    <citation type="submission" date="2021-06" db="EMBL/GenBank/DDBJ databases">
        <authorList>
            <person name="Kallberg Y."/>
            <person name="Tangrot J."/>
            <person name="Rosling A."/>
        </authorList>
    </citation>
    <scope>NUCLEOTIDE SEQUENCE</scope>
    <source>
        <strain evidence="1">87-6 pot B 2015</strain>
    </source>
</reference>
<evidence type="ECO:0000313" key="2">
    <source>
        <dbReference type="Proteomes" id="UP000789375"/>
    </source>
</evidence>
<protein>
    <submittedName>
        <fullName evidence="1">12702_t:CDS:1</fullName>
    </submittedName>
</protein>
<dbReference type="EMBL" id="CAJVPP010001143">
    <property type="protein sequence ID" value="CAG8536804.1"/>
    <property type="molecule type" value="Genomic_DNA"/>
</dbReference>
<name>A0A9N9FJ66_FUNMO</name>
<dbReference type="AlphaFoldDB" id="A0A9N9FJ66"/>
<comment type="caution">
    <text evidence="1">The sequence shown here is derived from an EMBL/GenBank/DDBJ whole genome shotgun (WGS) entry which is preliminary data.</text>
</comment>
<gene>
    <name evidence="1" type="ORF">FMOSSE_LOCUS5780</name>
</gene>
<proteinExistence type="predicted"/>
<organism evidence="1 2">
    <name type="scientific">Funneliformis mosseae</name>
    <name type="common">Endomycorrhizal fungus</name>
    <name type="synonym">Glomus mosseae</name>
    <dbReference type="NCBI Taxonomy" id="27381"/>
    <lineage>
        <taxon>Eukaryota</taxon>
        <taxon>Fungi</taxon>
        <taxon>Fungi incertae sedis</taxon>
        <taxon>Mucoromycota</taxon>
        <taxon>Glomeromycotina</taxon>
        <taxon>Glomeromycetes</taxon>
        <taxon>Glomerales</taxon>
        <taxon>Glomeraceae</taxon>
        <taxon>Funneliformis</taxon>
    </lineage>
</organism>
<dbReference type="Proteomes" id="UP000789375">
    <property type="component" value="Unassembled WGS sequence"/>
</dbReference>
<accession>A0A9N9FJ66</accession>
<keyword evidence="2" id="KW-1185">Reference proteome</keyword>